<evidence type="ECO:0000256" key="1">
    <source>
        <dbReference type="SAM" id="Phobius"/>
    </source>
</evidence>
<protein>
    <submittedName>
        <fullName evidence="2">Uncharacterized protein</fullName>
    </submittedName>
</protein>
<feature type="transmembrane region" description="Helical" evidence="1">
    <location>
        <begin position="153"/>
        <end position="172"/>
    </location>
</feature>
<accession>A0ABS0T428</accession>
<keyword evidence="1" id="KW-0472">Membrane</keyword>
<reference evidence="2 3" key="1">
    <citation type="submission" date="2020-11" db="EMBL/GenBank/DDBJ databases">
        <title>genome sequence of strain KACC 18849.</title>
        <authorList>
            <person name="Gao J."/>
            <person name="Zhang X."/>
        </authorList>
    </citation>
    <scope>NUCLEOTIDE SEQUENCE [LARGE SCALE GENOMIC DNA]</scope>
    <source>
        <strain evidence="2 3">KACC 18849</strain>
    </source>
</reference>
<evidence type="ECO:0000313" key="2">
    <source>
        <dbReference type="EMBL" id="MBI1685582.1"/>
    </source>
</evidence>
<feature type="transmembrane region" description="Helical" evidence="1">
    <location>
        <begin position="6"/>
        <end position="23"/>
    </location>
</feature>
<keyword evidence="1" id="KW-0812">Transmembrane</keyword>
<feature type="transmembrane region" description="Helical" evidence="1">
    <location>
        <begin position="129"/>
        <end position="146"/>
    </location>
</feature>
<feature type="transmembrane region" description="Helical" evidence="1">
    <location>
        <begin position="30"/>
        <end position="50"/>
    </location>
</feature>
<organism evidence="2 3">
    <name type="scientific">Caulobacter hibisci</name>
    <dbReference type="NCBI Taxonomy" id="2035993"/>
    <lineage>
        <taxon>Bacteria</taxon>
        <taxon>Pseudomonadati</taxon>
        <taxon>Pseudomonadota</taxon>
        <taxon>Alphaproteobacteria</taxon>
        <taxon>Caulobacterales</taxon>
        <taxon>Caulobacteraceae</taxon>
        <taxon>Caulobacter</taxon>
    </lineage>
</organism>
<feature type="transmembrane region" description="Helical" evidence="1">
    <location>
        <begin position="87"/>
        <end position="109"/>
    </location>
</feature>
<feature type="transmembrane region" description="Helical" evidence="1">
    <location>
        <begin position="62"/>
        <end position="80"/>
    </location>
</feature>
<dbReference type="Proteomes" id="UP000639859">
    <property type="component" value="Unassembled WGS sequence"/>
</dbReference>
<evidence type="ECO:0000313" key="3">
    <source>
        <dbReference type="Proteomes" id="UP000639859"/>
    </source>
</evidence>
<proteinExistence type="predicted"/>
<sequence length="208" mass="22072">MIPLVFWLLAAGMLTAAVFSGVLRLWLLTVVVVALTWDNLIVAAGALIGAGDLLRALSVPRYVAHAVLTPLLIPIVFGIAQLRRRLWVWALTGGLIALGVYTEIIKLHLELREYAGTLRYAHAAAGPPIPAIATVLVLIGVGVLLWKREGVPWLCLGAVAMFASAGSGVFWLGNAGELILIVSILLTAVARIRLAKTPSLGSKSAFAR</sequence>
<feature type="transmembrane region" description="Helical" evidence="1">
    <location>
        <begin position="178"/>
        <end position="194"/>
    </location>
</feature>
<name>A0ABS0T428_9CAUL</name>
<keyword evidence="3" id="KW-1185">Reference proteome</keyword>
<dbReference type="RefSeq" id="WP_198577489.1">
    <property type="nucleotide sequence ID" value="NZ_JADWOX010000014.1"/>
</dbReference>
<gene>
    <name evidence="2" type="ORF">I4Q42_18080</name>
</gene>
<keyword evidence="1" id="KW-1133">Transmembrane helix</keyword>
<dbReference type="EMBL" id="JADWOX010000014">
    <property type="protein sequence ID" value="MBI1685582.1"/>
    <property type="molecule type" value="Genomic_DNA"/>
</dbReference>
<comment type="caution">
    <text evidence="2">The sequence shown here is derived from an EMBL/GenBank/DDBJ whole genome shotgun (WGS) entry which is preliminary data.</text>
</comment>